<dbReference type="GeneID" id="64600135"/>
<protein>
    <submittedName>
        <fullName evidence="1">Uncharacterized protein</fullName>
    </submittedName>
</protein>
<gene>
    <name evidence="1" type="ORF">HD556DRAFT_1441884</name>
</gene>
<evidence type="ECO:0000313" key="2">
    <source>
        <dbReference type="Proteomes" id="UP000719766"/>
    </source>
</evidence>
<evidence type="ECO:0000313" key="1">
    <source>
        <dbReference type="EMBL" id="KAG1796049.1"/>
    </source>
</evidence>
<dbReference type="OrthoDB" id="3232986at2759"/>
<keyword evidence="2" id="KW-1185">Reference proteome</keyword>
<name>A0A9P7AT17_9AGAM</name>
<dbReference type="InterPro" id="IPR041078">
    <property type="entry name" value="Plavaka"/>
</dbReference>
<proteinExistence type="predicted"/>
<dbReference type="AlphaFoldDB" id="A0A9P7AT17"/>
<sequence>MDMDHEPNIPDLNLDIDPELDGPVFGHPSWDEEFQGGSGEGDSQVNELTDSGFIDWYPEPPQTYGRGYTFLDLFHSDENSVYHVTNHYYPFSGWKEWEVASWLLRSGLSMAKIDSFLSLEMIKSLPLSFSSAKELRSQAETLPSGPCWLSQVIPTVHPTKLPVILYWRDPLECIASILNHPFFHDWIDFTPRRVYTTAQRLCHVYSEWMTADDAWNMQSALPRGAMLLGTILSSDKTNISMMTGDRVAHPLLISLANIHRSMRLKSSSNTFVLTALLPVPKFIYKKNAAREGVMLSDPVGHSRYCFTPLASYIVDTPEAMMLASVGGKTSPVTMAMYKQFGDSFRHEPRTKSTTLAQLRIIRTRADLNDIEAFFCEAQMFRLNGVSEPFFEDWVLSEPSHFLTPETLHHIHREFYDHDVKWLICAVGDAELDFRFSVLQPITGFCHFHGGITKLKQVTGCAQRDIQRSIIAISADAVPSAVITAIRALMDFCYLVQSPRIDDVDLEHISAALKVFHANKDSILAGGFRRGQHGAVIDNWYILKIELMQSIVPSIRNSGVIMQWTTDTTEHAHITEIKDPACLSNNHDYDSQICRHLDRTDKCRRFELTTNLLDNMPGSKQQVDTDHGDAVNDDVDFDVDDDHDIPAELLATIGCPGHSRPITNHFAIVKLLQYREVGSPFSDKFRIIRATRPT</sequence>
<dbReference type="EMBL" id="JABBWE010000020">
    <property type="protein sequence ID" value="KAG1796049.1"/>
    <property type="molecule type" value="Genomic_DNA"/>
</dbReference>
<accession>A0A9P7AT17</accession>
<reference evidence="1" key="1">
    <citation type="journal article" date="2020" name="New Phytol.">
        <title>Comparative genomics reveals dynamic genome evolution in host specialist ectomycorrhizal fungi.</title>
        <authorList>
            <person name="Lofgren L.A."/>
            <person name="Nguyen N.H."/>
            <person name="Vilgalys R."/>
            <person name="Ruytinx J."/>
            <person name="Liao H.L."/>
            <person name="Branco S."/>
            <person name="Kuo A."/>
            <person name="LaButti K."/>
            <person name="Lipzen A."/>
            <person name="Andreopoulos W."/>
            <person name="Pangilinan J."/>
            <person name="Riley R."/>
            <person name="Hundley H."/>
            <person name="Na H."/>
            <person name="Barry K."/>
            <person name="Grigoriev I.V."/>
            <person name="Stajich J.E."/>
            <person name="Kennedy P.G."/>
        </authorList>
    </citation>
    <scope>NUCLEOTIDE SEQUENCE</scope>
    <source>
        <strain evidence="1">S12</strain>
    </source>
</reference>
<comment type="caution">
    <text evidence="1">The sequence shown here is derived from an EMBL/GenBank/DDBJ whole genome shotgun (WGS) entry which is preliminary data.</text>
</comment>
<dbReference type="RefSeq" id="XP_041161702.1">
    <property type="nucleotide sequence ID" value="XM_041306371.1"/>
</dbReference>
<dbReference type="Proteomes" id="UP000719766">
    <property type="component" value="Unassembled WGS sequence"/>
</dbReference>
<dbReference type="Pfam" id="PF18759">
    <property type="entry name" value="Plavaka"/>
    <property type="match status" value="2"/>
</dbReference>
<organism evidence="1 2">
    <name type="scientific">Suillus plorans</name>
    <dbReference type="NCBI Taxonomy" id="116603"/>
    <lineage>
        <taxon>Eukaryota</taxon>
        <taxon>Fungi</taxon>
        <taxon>Dikarya</taxon>
        <taxon>Basidiomycota</taxon>
        <taxon>Agaricomycotina</taxon>
        <taxon>Agaricomycetes</taxon>
        <taxon>Agaricomycetidae</taxon>
        <taxon>Boletales</taxon>
        <taxon>Suillineae</taxon>
        <taxon>Suillaceae</taxon>
        <taxon>Suillus</taxon>
    </lineage>
</organism>